<protein>
    <submittedName>
        <fullName evidence="1">Uncharacterized protein</fullName>
    </submittedName>
</protein>
<organism evidence="1 2">
    <name type="scientific">Amanita muscaria (strain Koide BX008)</name>
    <dbReference type="NCBI Taxonomy" id="946122"/>
    <lineage>
        <taxon>Eukaryota</taxon>
        <taxon>Fungi</taxon>
        <taxon>Dikarya</taxon>
        <taxon>Basidiomycota</taxon>
        <taxon>Agaricomycotina</taxon>
        <taxon>Agaricomycetes</taxon>
        <taxon>Agaricomycetidae</taxon>
        <taxon>Agaricales</taxon>
        <taxon>Pluteineae</taxon>
        <taxon>Amanitaceae</taxon>
        <taxon>Amanita</taxon>
    </lineage>
</organism>
<dbReference type="Proteomes" id="UP000054549">
    <property type="component" value="Unassembled WGS sequence"/>
</dbReference>
<proteinExistence type="predicted"/>
<dbReference type="HOGENOM" id="CLU_2399201_0_0_1"/>
<evidence type="ECO:0000313" key="1">
    <source>
        <dbReference type="EMBL" id="KIL57004.1"/>
    </source>
</evidence>
<dbReference type="EMBL" id="KN818387">
    <property type="protein sequence ID" value="KIL57004.1"/>
    <property type="molecule type" value="Genomic_DNA"/>
</dbReference>
<dbReference type="InParanoid" id="A0A0C2SSP5"/>
<name>A0A0C2SSP5_AMAMK</name>
<gene>
    <name evidence="1" type="ORF">M378DRAFT_172191</name>
</gene>
<keyword evidence="2" id="KW-1185">Reference proteome</keyword>
<accession>A0A0C2SSP5</accession>
<dbReference type="AlphaFoldDB" id="A0A0C2SSP5"/>
<sequence>MSRYCRYKLLLIRLQILLRFLLLLCLHLFSSGTAPHERQQLQSPVCGVQVPGFFFNDRLIDKLNSDEQSRVDVQVENVIELTYLKGQCFDCFR</sequence>
<evidence type="ECO:0000313" key="2">
    <source>
        <dbReference type="Proteomes" id="UP000054549"/>
    </source>
</evidence>
<reference evidence="1 2" key="1">
    <citation type="submission" date="2014-04" db="EMBL/GenBank/DDBJ databases">
        <title>Evolutionary Origins and Diversification of the Mycorrhizal Mutualists.</title>
        <authorList>
            <consortium name="DOE Joint Genome Institute"/>
            <consortium name="Mycorrhizal Genomics Consortium"/>
            <person name="Kohler A."/>
            <person name="Kuo A."/>
            <person name="Nagy L.G."/>
            <person name="Floudas D."/>
            <person name="Copeland A."/>
            <person name="Barry K.W."/>
            <person name="Cichocki N."/>
            <person name="Veneault-Fourrey C."/>
            <person name="LaButti K."/>
            <person name="Lindquist E.A."/>
            <person name="Lipzen A."/>
            <person name="Lundell T."/>
            <person name="Morin E."/>
            <person name="Murat C."/>
            <person name="Riley R."/>
            <person name="Ohm R."/>
            <person name="Sun H."/>
            <person name="Tunlid A."/>
            <person name="Henrissat B."/>
            <person name="Grigoriev I.V."/>
            <person name="Hibbett D.S."/>
            <person name="Martin F."/>
        </authorList>
    </citation>
    <scope>NUCLEOTIDE SEQUENCE [LARGE SCALE GENOMIC DNA]</scope>
    <source>
        <strain evidence="1 2">Koide BX008</strain>
    </source>
</reference>